<feature type="chain" id="PRO_5045504842" evidence="2">
    <location>
        <begin position="23"/>
        <end position="938"/>
    </location>
</feature>
<evidence type="ECO:0000256" key="1">
    <source>
        <dbReference type="SAM" id="Phobius"/>
    </source>
</evidence>
<protein>
    <submittedName>
        <fullName evidence="3">Uncharacterized protein</fullName>
    </submittedName>
</protein>
<sequence>MASDKVIIVFILITLYIAKVDGIISCNDTKPCPAHKPYCTEAGCVLNCPDNFNVDGNKCVYDCGEMFVGLNGVCIEQCHDDQYYRESVKAIGRDIIIDKKCVQWCNANEFLLNKECVEICPPDRMFLDRQGWWKGICMERCPSNKNYKVNITVDGFNYTECRNSCNRYISNGFCIEECKTVHVIEEKQCLSECPLTHQVLVNGGSCYAECSPKTFNISCACPSDRPFIENETCVERCSEISSLKERFDEKLVCVPSCSNTKYMFNASCVDACPAETYVYNMTCNEHCPANTFHINTTFGVSCSWSLCKESRTDINCVESCPDGMYIHQRKCVEYCNIGSVLQSRSCIESCTSKKRKKIFKYTVLQKHYDYRHLYIFEKIEKEYEGFECVENCQENEVIFNETCYSVCPPTYPFVTNRVCQSEKCNTSFEYVFNGYTVCTETCAEDTFSFNGTCVHQCDSEYKVENTSCVRSCSSEMVVVNISKTANNCSTWCEIENYTQYLACKIECPSEKFLFNRTCLYVCPENSFAFNGSCVEKCPSYYPYMQTYPVPIKRWRHASSKYTSSYTDISANVQCVALCSEPYNILDNITNTCVLECPADRPFLVQDGTFDQIYVCVVTCPIKFKIVLSKSEQVFNNIARHNQVVTNAYCAENCTNDKPFIHEKSCVSRCPSDAPFVSNGVCKGECTNFYIKQRSKTVCVDECPEESTLINNKSCVSECPAYIFQGECVSECPLNVRLVYEENYKQRICTDKCPGDYLIDINTLFCIYKWKCSGFSFNGTCVNKCPTEWPYHSYKQCVKNCGDVDEIANATCNNCDKETEYTCISKRDCRDQTKIIFANKCLSNCPSNHVCFKYVDSIFPDTYTCMNKNIALVVFVVPVFVLLVLLVRGFEILKQYSRVIILSTIKTQRETFFANLQDIDPQEADKHGSADCDTADTAL</sequence>
<feature type="transmembrane region" description="Helical" evidence="1">
    <location>
        <begin position="869"/>
        <end position="889"/>
    </location>
</feature>
<keyword evidence="4" id="KW-1185">Reference proteome</keyword>
<evidence type="ECO:0000256" key="2">
    <source>
        <dbReference type="SAM" id="SignalP"/>
    </source>
</evidence>
<feature type="signal peptide" evidence="2">
    <location>
        <begin position="1"/>
        <end position="22"/>
    </location>
</feature>
<dbReference type="Gene3D" id="2.10.220.10">
    <property type="entry name" value="Hormone Receptor, Insulin-like Growth Factor Receptor 1, Chain A, domain 2"/>
    <property type="match status" value="1"/>
</dbReference>
<dbReference type="Proteomes" id="UP001164746">
    <property type="component" value="Chromosome 14"/>
</dbReference>
<keyword evidence="2" id="KW-0732">Signal</keyword>
<accession>A0ABY7FWU3</accession>
<keyword evidence="1" id="KW-0812">Transmembrane</keyword>
<evidence type="ECO:0000313" key="4">
    <source>
        <dbReference type="Proteomes" id="UP001164746"/>
    </source>
</evidence>
<keyword evidence="1" id="KW-1133">Transmembrane helix</keyword>
<gene>
    <name evidence="3" type="ORF">MAR_011058</name>
</gene>
<keyword evidence="1" id="KW-0472">Membrane</keyword>
<dbReference type="InterPro" id="IPR009030">
    <property type="entry name" value="Growth_fac_rcpt_cys_sf"/>
</dbReference>
<name>A0ABY7FWU3_MYAAR</name>
<evidence type="ECO:0000313" key="3">
    <source>
        <dbReference type="EMBL" id="WAR25354.1"/>
    </source>
</evidence>
<proteinExistence type="predicted"/>
<dbReference type="EMBL" id="CP111025">
    <property type="protein sequence ID" value="WAR25354.1"/>
    <property type="molecule type" value="Genomic_DNA"/>
</dbReference>
<organism evidence="3 4">
    <name type="scientific">Mya arenaria</name>
    <name type="common">Soft-shell clam</name>
    <dbReference type="NCBI Taxonomy" id="6604"/>
    <lineage>
        <taxon>Eukaryota</taxon>
        <taxon>Metazoa</taxon>
        <taxon>Spiralia</taxon>
        <taxon>Lophotrochozoa</taxon>
        <taxon>Mollusca</taxon>
        <taxon>Bivalvia</taxon>
        <taxon>Autobranchia</taxon>
        <taxon>Heteroconchia</taxon>
        <taxon>Euheterodonta</taxon>
        <taxon>Imparidentia</taxon>
        <taxon>Neoheterodontei</taxon>
        <taxon>Myida</taxon>
        <taxon>Myoidea</taxon>
        <taxon>Myidae</taxon>
        <taxon>Mya</taxon>
    </lineage>
</organism>
<dbReference type="SUPFAM" id="SSF57184">
    <property type="entry name" value="Growth factor receptor domain"/>
    <property type="match status" value="1"/>
</dbReference>
<reference evidence="3" key="1">
    <citation type="submission" date="2022-11" db="EMBL/GenBank/DDBJ databases">
        <title>Centuries of genome instability and evolution in soft-shell clam transmissible cancer (bioRxiv).</title>
        <authorList>
            <person name="Hart S.F.M."/>
            <person name="Yonemitsu M.A."/>
            <person name="Giersch R.M."/>
            <person name="Beal B.F."/>
            <person name="Arriagada G."/>
            <person name="Davis B.W."/>
            <person name="Ostrander E.A."/>
            <person name="Goff S.P."/>
            <person name="Metzger M.J."/>
        </authorList>
    </citation>
    <scope>NUCLEOTIDE SEQUENCE</scope>
    <source>
        <strain evidence="3">MELC-2E11</strain>
        <tissue evidence="3">Siphon/mantle</tissue>
    </source>
</reference>